<protein>
    <submittedName>
        <fullName evidence="1">Uncharacterized protein</fullName>
    </submittedName>
</protein>
<gene>
    <name evidence="1" type="ORF">OPV22_014624</name>
</gene>
<organism evidence="1 2">
    <name type="scientific">Ensete ventricosum</name>
    <name type="common">Abyssinian banana</name>
    <name type="synonym">Musa ensete</name>
    <dbReference type="NCBI Taxonomy" id="4639"/>
    <lineage>
        <taxon>Eukaryota</taxon>
        <taxon>Viridiplantae</taxon>
        <taxon>Streptophyta</taxon>
        <taxon>Embryophyta</taxon>
        <taxon>Tracheophyta</taxon>
        <taxon>Spermatophyta</taxon>
        <taxon>Magnoliopsida</taxon>
        <taxon>Liliopsida</taxon>
        <taxon>Zingiberales</taxon>
        <taxon>Musaceae</taxon>
        <taxon>Ensete</taxon>
    </lineage>
</organism>
<proteinExistence type="predicted"/>
<evidence type="ECO:0000313" key="1">
    <source>
        <dbReference type="EMBL" id="KAJ8492903.1"/>
    </source>
</evidence>
<name>A0AAV8R3P1_ENSVE</name>
<dbReference type="Proteomes" id="UP001222027">
    <property type="component" value="Unassembled WGS sequence"/>
</dbReference>
<accession>A0AAV8R3P1</accession>
<dbReference type="AlphaFoldDB" id="A0AAV8R3P1"/>
<reference evidence="1 2" key="1">
    <citation type="submission" date="2022-12" db="EMBL/GenBank/DDBJ databases">
        <title>Chromosome-scale assembly of the Ensete ventricosum genome.</title>
        <authorList>
            <person name="Dussert Y."/>
            <person name="Stocks J."/>
            <person name="Wendawek A."/>
            <person name="Woldeyes F."/>
            <person name="Nichols R.A."/>
            <person name="Borrell J.S."/>
        </authorList>
    </citation>
    <scope>NUCLEOTIDE SEQUENCE [LARGE SCALE GENOMIC DNA]</scope>
    <source>
        <strain evidence="2">cv. Maze</strain>
        <tissue evidence="1">Seeds</tissue>
    </source>
</reference>
<comment type="caution">
    <text evidence="1">The sequence shown here is derived from an EMBL/GenBank/DDBJ whole genome shotgun (WGS) entry which is preliminary data.</text>
</comment>
<keyword evidence="2" id="KW-1185">Reference proteome</keyword>
<evidence type="ECO:0000313" key="2">
    <source>
        <dbReference type="Proteomes" id="UP001222027"/>
    </source>
</evidence>
<dbReference type="EMBL" id="JAQQAF010000004">
    <property type="protein sequence ID" value="KAJ8492903.1"/>
    <property type="molecule type" value="Genomic_DNA"/>
</dbReference>
<sequence>MWIVTIKTNANRLNYSHAVLITRNLMGITLAERSPSIVGIGSRPCVLFSCGLRCGQMRRRKIVRTRVLRVF</sequence>